<feature type="transmembrane region" description="Helical" evidence="3">
    <location>
        <begin position="333"/>
        <end position="355"/>
    </location>
</feature>
<evidence type="ECO:0000259" key="4">
    <source>
        <dbReference type="Pfam" id="PF01757"/>
    </source>
</evidence>
<feature type="transmembrane region" description="Helical" evidence="3">
    <location>
        <begin position="268"/>
        <end position="288"/>
    </location>
</feature>
<dbReference type="GO" id="GO:0016747">
    <property type="term" value="F:acyltransferase activity, transferring groups other than amino-acyl groups"/>
    <property type="evidence" value="ECO:0007669"/>
    <property type="project" value="InterPro"/>
</dbReference>
<evidence type="ECO:0000256" key="3">
    <source>
        <dbReference type="SAM" id="Phobius"/>
    </source>
</evidence>
<dbReference type="EMBL" id="AWVP01000067">
    <property type="protein sequence ID" value="ERK57455.1"/>
    <property type="molecule type" value="Genomic_DNA"/>
</dbReference>
<dbReference type="AlphaFoldDB" id="U2Q3Z4"/>
<dbReference type="InterPro" id="IPR002656">
    <property type="entry name" value="Acyl_transf_3_dom"/>
</dbReference>
<proteinExistence type="inferred from homology"/>
<keyword evidence="5" id="KW-0808">Transferase</keyword>
<feature type="transmembrane region" description="Helical" evidence="3">
    <location>
        <begin position="300"/>
        <end position="321"/>
    </location>
</feature>
<keyword evidence="3" id="KW-0472">Membrane</keyword>
<keyword evidence="3" id="KW-1133">Transmembrane helix</keyword>
<comment type="similarity">
    <text evidence="2">Belongs to the acyltransferase 3 family.</text>
</comment>
<feature type="transmembrane region" description="Helical" evidence="3">
    <location>
        <begin position="81"/>
        <end position="98"/>
    </location>
</feature>
<evidence type="ECO:0000313" key="6">
    <source>
        <dbReference type="Proteomes" id="UP000016637"/>
    </source>
</evidence>
<feature type="transmembrane region" description="Helical" evidence="3">
    <location>
        <begin position="238"/>
        <end position="256"/>
    </location>
</feature>
<protein>
    <submittedName>
        <fullName evidence="5">Acyltransferase</fullName>
    </submittedName>
</protein>
<accession>U2Q3Z4</accession>
<evidence type="ECO:0000256" key="1">
    <source>
        <dbReference type="ARBA" id="ARBA00004370"/>
    </source>
</evidence>
<evidence type="ECO:0000313" key="5">
    <source>
        <dbReference type="EMBL" id="ERK57455.1"/>
    </source>
</evidence>
<keyword evidence="5" id="KW-0012">Acyltransferase</keyword>
<evidence type="ECO:0000256" key="2">
    <source>
        <dbReference type="ARBA" id="ARBA00007400"/>
    </source>
</evidence>
<feature type="domain" description="Acyltransferase 3" evidence="4">
    <location>
        <begin position="50"/>
        <end position="347"/>
    </location>
</feature>
<feature type="transmembrane region" description="Helical" evidence="3">
    <location>
        <begin position="157"/>
        <end position="178"/>
    </location>
</feature>
<comment type="subcellular location">
    <subcellularLocation>
        <location evidence="1">Membrane</location>
    </subcellularLocation>
</comment>
<dbReference type="Proteomes" id="UP000016637">
    <property type="component" value="Unassembled WGS sequence"/>
</dbReference>
<feature type="transmembrane region" description="Helical" evidence="3">
    <location>
        <begin position="20"/>
        <end position="39"/>
    </location>
</feature>
<reference evidence="5 6" key="1">
    <citation type="submission" date="2013-08" db="EMBL/GenBank/DDBJ databases">
        <authorList>
            <person name="Weinstock G."/>
            <person name="Sodergren E."/>
            <person name="Wylie T."/>
            <person name="Fulton L."/>
            <person name="Fulton R."/>
            <person name="Fronick C."/>
            <person name="O'Laughlin M."/>
            <person name="Godfrey J."/>
            <person name="Miner T."/>
            <person name="Herter B."/>
            <person name="Appelbaum E."/>
            <person name="Cordes M."/>
            <person name="Lek S."/>
            <person name="Wollam A."/>
            <person name="Pepin K.H."/>
            <person name="Palsikar V.B."/>
            <person name="Mitreva M."/>
            <person name="Wilson R.K."/>
        </authorList>
    </citation>
    <scope>NUCLEOTIDE SEQUENCE [LARGE SCALE GENOMIC DNA]</scope>
    <source>
        <strain evidence="5 6">ATCC 700627</strain>
    </source>
</reference>
<gene>
    <name evidence="5" type="ORF">HMPREF1983_01095</name>
</gene>
<dbReference type="PATRIC" id="fig|1321820.3.peg.1063"/>
<sequence>MYCILKRYAIQFLYKIKEDAMDIIILLLFSVLIFLLPKGNKDYLDKNSTNGLKGLLAIGIILHHLSQWISSGETFSNFQYMGTYIVSIFFFLSGYGLYIQTQVKPDYLTSFFRKRLSKILIPFVFISGIYLIYRMVYLKEIINLNFFYNLFLKHTTIIYNGWFVDIIILTYIFFYISFKFIKNTTVGIAINFIFIVLYIVVAIKLNYGFWWYNSILTFIIGLVWAKNKKVIDYFFEKYYFLSLMLFTILIFISHKYSIILTKVGLVDAYSYAIAANLDNIIFTIYFMLIIKNIDFSNNYLLKLGAISFELYMVHGLAIAFFGKYFTSSNLNDILFTTVVFLVSIVSAKAIHLIIINIQKKWLTQKDSRKKK</sequence>
<name>U2Q3Z4_9BACL</name>
<dbReference type="Pfam" id="PF01757">
    <property type="entry name" value="Acyl_transf_3"/>
    <property type="match status" value="1"/>
</dbReference>
<organism evidence="5 6">
    <name type="scientific">Gemella bergeri ATCC 700627</name>
    <dbReference type="NCBI Taxonomy" id="1321820"/>
    <lineage>
        <taxon>Bacteria</taxon>
        <taxon>Bacillati</taxon>
        <taxon>Bacillota</taxon>
        <taxon>Bacilli</taxon>
        <taxon>Bacillales</taxon>
        <taxon>Gemellaceae</taxon>
        <taxon>Gemella</taxon>
    </lineage>
</organism>
<comment type="caution">
    <text evidence="5">The sequence shown here is derived from an EMBL/GenBank/DDBJ whole genome shotgun (WGS) entry which is preliminary data.</text>
</comment>
<feature type="transmembrane region" description="Helical" evidence="3">
    <location>
        <begin position="185"/>
        <end position="203"/>
    </location>
</feature>
<feature type="transmembrane region" description="Helical" evidence="3">
    <location>
        <begin position="209"/>
        <end position="226"/>
    </location>
</feature>
<feature type="transmembrane region" description="Helical" evidence="3">
    <location>
        <begin position="119"/>
        <end position="137"/>
    </location>
</feature>
<dbReference type="eggNOG" id="COG1835">
    <property type="taxonomic scope" value="Bacteria"/>
</dbReference>
<keyword evidence="3" id="KW-0812">Transmembrane</keyword>
<keyword evidence="6" id="KW-1185">Reference proteome</keyword>
<dbReference type="HOGENOM" id="CLU_063834_1_0_9"/>